<dbReference type="GO" id="GO:0008460">
    <property type="term" value="F:dTDP-glucose 4,6-dehydratase activity"/>
    <property type="evidence" value="ECO:0007669"/>
    <property type="project" value="UniProtKB-EC"/>
</dbReference>
<comment type="similarity">
    <text evidence="3 7">Belongs to the NAD(P)-dependent epimerase/dehydratase family. dTDP-glucose dehydratase subfamily.</text>
</comment>
<evidence type="ECO:0000259" key="8">
    <source>
        <dbReference type="Pfam" id="PF16363"/>
    </source>
</evidence>
<comment type="caution">
    <text evidence="9">The sequence shown here is derived from an EMBL/GenBank/DDBJ whole genome shotgun (WGS) entry which is preliminary data.</text>
</comment>
<dbReference type="Gene3D" id="3.40.50.720">
    <property type="entry name" value="NAD(P)-binding Rossmann-like Domain"/>
    <property type="match status" value="1"/>
</dbReference>
<dbReference type="EC" id="4.2.1.46" evidence="4 7"/>
<dbReference type="CDD" id="cd05246">
    <property type="entry name" value="dTDP_GD_SDR_e"/>
    <property type="match status" value="1"/>
</dbReference>
<organism evidence="9 10">
    <name type="scientific">Candidatus Liberibacter ctenarytainae</name>
    <dbReference type="NCBI Taxonomy" id="2020335"/>
    <lineage>
        <taxon>Bacteria</taxon>
        <taxon>Pseudomonadati</taxon>
        <taxon>Pseudomonadota</taxon>
        <taxon>Alphaproteobacteria</taxon>
        <taxon>Hyphomicrobiales</taxon>
        <taxon>Rhizobiaceae</taxon>
        <taxon>Liberibacter</taxon>
    </lineage>
</organism>
<evidence type="ECO:0000256" key="3">
    <source>
        <dbReference type="ARBA" id="ARBA00008178"/>
    </source>
</evidence>
<comment type="catalytic activity">
    <reaction evidence="1 7">
        <text>dTDP-alpha-D-glucose = dTDP-4-dehydro-6-deoxy-alpha-D-glucose + H2O</text>
        <dbReference type="Rhea" id="RHEA:17221"/>
        <dbReference type="ChEBI" id="CHEBI:15377"/>
        <dbReference type="ChEBI" id="CHEBI:57477"/>
        <dbReference type="ChEBI" id="CHEBI:57649"/>
        <dbReference type="EC" id="4.2.1.46"/>
    </reaction>
</comment>
<evidence type="ECO:0000256" key="6">
    <source>
        <dbReference type="ARBA" id="ARBA00023239"/>
    </source>
</evidence>
<evidence type="ECO:0000256" key="4">
    <source>
        <dbReference type="ARBA" id="ARBA00011990"/>
    </source>
</evidence>
<dbReference type="GO" id="GO:0009225">
    <property type="term" value="P:nucleotide-sugar metabolic process"/>
    <property type="evidence" value="ECO:0007669"/>
    <property type="project" value="InterPro"/>
</dbReference>
<dbReference type="Proteomes" id="UP000736856">
    <property type="component" value="Unassembled WGS sequence"/>
</dbReference>
<evidence type="ECO:0000256" key="1">
    <source>
        <dbReference type="ARBA" id="ARBA00001539"/>
    </source>
</evidence>
<gene>
    <name evidence="9" type="primary">rfbB</name>
    <name evidence="9" type="ORF">EU981_04450</name>
</gene>
<evidence type="ECO:0000256" key="5">
    <source>
        <dbReference type="ARBA" id="ARBA00023027"/>
    </source>
</evidence>
<keyword evidence="5" id="KW-0520">NAD</keyword>
<dbReference type="PANTHER" id="PTHR43000">
    <property type="entry name" value="DTDP-D-GLUCOSE 4,6-DEHYDRATASE-RELATED"/>
    <property type="match status" value="1"/>
</dbReference>
<evidence type="ECO:0000256" key="7">
    <source>
        <dbReference type="RuleBase" id="RU004473"/>
    </source>
</evidence>
<sequence>MRIIVTGGAGFIGSALCRYLVDDLKIDVLVIDKLTYAGNLSSLEQISQNNLFSFLQIDICDRTSVRSALKEFQPDAIMNLAAESHVDSSIYGSDPFIATNIMGTFALLEETRLWWSGLSGAKKDHFRFLQVSTDEVYGSLDHGLFREDMPYNPSSPYSASKAAADCLVLAWGRTYGMPVMLSNCSNNYGPYHFPEKLIPLSIANAIDERDILIYGDGKNVRDWLYVEDHIRALYLIIVRGRIGEKYNIGGNNERQNIDIILYICRLLDILSPKSYPHSDLIRFVDDRPGHDRRYAIDSSKIQRELKWCAQEGMNSGLDKTVHWYLNNHWWWRPLYNAIKVEDCSRQKN</sequence>
<dbReference type="Pfam" id="PF16363">
    <property type="entry name" value="GDP_Man_Dehyd"/>
    <property type="match status" value="1"/>
</dbReference>
<proteinExistence type="inferred from homology"/>
<protein>
    <recommendedName>
        <fullName evidence="4 7">dTDP-glucose 4,6-dehydratase</fullName>
        <ecNumber evidence="4 7">4.2.1.46</ecNumber>
    </recommendedName>
</protein>
<dbReference type="AlphaFoldDB" id="A0A937AF57"/>
<feature type="domain" description="NAD(P)-binding" evidence="8">
    <location>
        <begin position="4"/>
        <end position="319"/>
    </location>
</feature>
<dbReference type="InterPro" id="IPR005888">
    <property type="entry name" value="dTDP_Gluc_deHydtase"/>
</dbReference>
<dbReference type="EMBL" id="SEOL01000009">
    <property type="protein sequence ID" value="MBL0849304.1"/>
    <property type="molecule type" value="Genomic_DNA"/>
</dbReference>
<name>A0A937AF57_9HYPH</name>
<evidence type="ECO:0000256" key="2">
    <source>
        <dbReference type="ARBA" id="ARBA00001911"/>
    </source>
</evidence>
<evidence type="ECO:0000313" key="10">
    <source>
        <dbReference type="Proteomes" id="UP000736856"/>
    </source>
</evidence>
<evidence type="ECO:0000313" key="9">
    <source>
        <dbReference type="EMBL" id="MBL0849304.1"/>
    </source>
</evidence>
<dbReference type="InterPro" id="IPR036291">
    <property type="entry name" value="NAD(P)-bd_dom_sf"/>
</dbReference>
<accession>A0A937AF57</accession>
<comment type="cofactor">
    <cofactor evidence="2 7">
        <name>NAD(+)</name>
        <dbReference type="ChEBI" id="CHEBI:57540"/>
    </cofactor>
</comment>
<reference evidence="9" key="1">
    <citation type="submission" date="2019-02" db="EMBL/GenBank/DDBJ databases">
        <title>A novel Candidatus Liberibacter species associated with the New Zealand native fuchsia psyllid, Ctenarytaina fuchsiae.</title>
        <authorList>
            <person name="Thompson S.M."/>
            <person name="Jorgensen N."/>
            <person name="David C."/>
            <person name="Bulman S.R."/>
            <person name="Smith G.R."/>
        </authorList>
    </citation>
    <scope>NUCLEOTIDE SEQUENCE</scope>
    <source>
        <strain evidence="9">Oxford</strain>
    </source>
</reference>
<dbReference type="InterPro" id="IPR016040">
    <property type="entry name" value="NAD(P)-bd_dom"/>
</dbReference>
<dbReference type="SUPFAM" id="SSF51735">
    <property type="entry name" value="NAD(P)-binding Rossmann-fold domains"/>
    <property type="match status" value="1"/>
</dbReference>
<keyword evidence="6 7" id="KW-0456">Lyase</keyword>
<dbReference type="Gene3D" id="3.90.25.10">
    <property type="entry name" value="UDP-galactose 4-epimerase, domain 1"/>
    <property type="match status" value="1"/>
</dbReference>
<dbReference type="NCBIfam" id="TIGR01181">
    <property type="entry name" value="dTDP_gluc_dehyt"/>
    <property type="match status" value="1"/>
</dbReference>